<accession>A0A7Y6IYH5</accession>
<dbReference type="AlphaFoldDB" id="A0A7Y6IYH5"/>
<dbReference type="Proteomes" id="UP000546126">
    <property type="component" value="Unassembled WGS sequence"/>
</dbReference>
<gene>
    <name evidence="1" type="ORF">HT134_40525</name>
</gene>
<dbReference type="EMBL" id="JABWGO010000015">
    <property type="protein sequence ID" value="NUW46356.1"/>
    <property type="molecule type" value="Genomic_DNA"/>
</dbReference>
<evidence type="ECO:0000313" key="2">
    <source>
        <dbReference type="Proteomes" id="UP000546126"/>
    </source>
</evidence>
<protein>
    <submittedName>
        <fullName evidence="1">Uncharacterized protein</fullName>
    </submittedName>
</protein>
<proteinExistence type="predicted"/>
<dbReference type="RefSeq" id="WP_175605806.1">
    <property type="nucleotide sequence ID" value="NZ_JABWGO010000015.1"/>
</dbReference>
<sequence>MAEPPPDQPAPPALDLDHDQLRKQVAPAFDDASEAVLRAVRNAYGTLDALGGWPAEEEADKAFVEWYRPKRDEMRHWITEFAKVYADIADGIRTMRHNVKQVDWGVADDIELADVPVYQWPQDDTPW</sequence>
<reference evidence="1 2" key="1">
    <citation type="submission" date="2020-06" db="EMBL/GenBank/DDBJ databases">
        <authorList>
            <person name="Chanama M."/>
        </authorList>
    </citation>
    <scope>NUCLEOTIDE SEQUENCE [LARGE SCALE GENOMIC DNA]</scope>
    <source>
        <strain evidence="1 2">TBRC6557</strain>
    </source>
</reference>
<name>A0A7Y6IYH5_9ACTN</name>
<organism evidence="1 2">
    <name type="scientific">Nonomuraea rhodomycinica</name>
    <dbReference type="NCBI Taxonomy" id="1712872"/>
    <lineage>
        <taxon>Bacteria</taxon>
        <taxon>Bacillati</taxon>
        <taxon>Actinomycetota</taxon>
        <taxon>Actinomycetes</taxon>
        <taxon>Streptosporangiales</taxon>
        <taxon>Streptosporangiaceae</taxon>
        <taxon>Nonomuraea</taxon>
    </lineage>
</organism>
<comment type="caution">
    <text evidence="1">The sequence shown here is derived from an EMBL/GenBank/DDBJ whole genome shotgun (WGS) entry which is preliminary data.</text>
</comment>
<dbReference type="Gene3D" id="1.10.287.1060">
    <property type="entry name" value="ESAT-6-like"/>
    <property type="match status" value="1"/>
</dbReference>
<keyword evidence="2" id="KW-1185">Reference proteome</keyword>
<evidence type="ECO:0000313" key="1">
    <source>
        <dbReference type="EMBL" id="NUW46356.1"/>
    </source>
</evidence>